<feature type="binding site" evidence="7">
    <location>
        <position position="241"/>
    </location>
    <ligand>
        <name>Fe cation</name>
        <dbReference type="ChEBI" id="CHEBI:24875"/>
        <label>1</label>
    </ligand>
</feature>
<dbReference type="GO" id="GO:0003993">
    <property type="term" value="F:acid phosphatase activity"/>
    <property type="evidence" value="ECO:0007669"/>
    <property type="project" value="UniProtKB-UniRule"/>
</dbReference>
<feature type="chain" id="PRO_5028101074" description="Tartrate-resistant acid phosphatase type 5" evidence="10">
    <location>
        <begin position="20"/>
        <end position="332"/>
    </location>
</feature>
<dbReference type="EC" id="3.1.3.2" evidence="2 6"/>
<keyword evidence="6 7" id="KW-0408">Iron</keyword>
<dbReference type="InterPro" id="IPR024927">
    <property type="entry name" value="Acid_PPase"/>
</dbReference>
<dbReference type="RefSeq" id="XP_012670508.1">
    <property type="nucleotide sequence ID" value="XM_012815054.3"/>
</dbReference>
<evidence type="ECO:0000256" key="7">
    <source>
        <dbReference type="PIRSR" id="PIRSR000898-1"/>
    </source>
</evidence>
<dbReference type="InterPro" id="IPR004843">
    <property type="entry name" value="Calcineurin-like_PHP"/>
</dbReference>
<dbReference type="SUPFAM" id="SSF56300">
    <property type="entry name" value="Metallo-dependent phosphatases"/>
    <property type="match status" value="1"/>
</dbReference>
<evidence type="ECO:0000256" key="2">
    <source>
        <dbReference type="ARBA" id="ARBA00012646"/>
    </source>
</evidence>
<dbReference type="GlyCosmos" id="A0A6P3VFX6">
    <property type="glycosylation" value="1 site, No reported glycans"/>
</dbReference>
<feature type="binding site" evidence="7">
    <location>
        <position position="204"/>
    </location>
    <ligand>
        <name>Fe cation</name>
        <dbReference type="ChEBI" id="CHEBI:24875"/>
        <label>2</label>
    </ligand>
</feature>
<keyword evidence="12" id="KW-1185">Reference proteome</keyword>
<dbReference type="Proteomes" id="UP000515152">
    <property type="component" value="Chromosome 17"/>
</dbReference>
<feature type="signal peptide" evidence="10">
    <location>
        <begin position="1"/>
        <end position="19"/>
    </location>
</feature>
<name>A0A6P3VFX6_CLUHA</name>
<dbReference type="PANTHER" id="PTHR10161">
    <property type="entry name" value="TARTRATE-RESISTANT ACID PHOSPHATASE TYPE 5"/>
    <property type="match status" value="1"/>
</dbReference>
<evidence type="ECO:0000256" key="10">
    <source>
        <dbReference type="SAM" id="SignalP"/>
    </source>
</evidence>
<evidence type="ECO:0000256" key="4">
    <source>
        <dbReference type="ARBA" id="ARBA00022729"/>
    </source>
</evidence>
<feature type="binding site" evidence="7">
    <location>
        <position position="239"/>
    </location>
    <ligand>
        <name>Fe cation</name>
        <dbReference type="ChEBI" id="CHEBI:24875"/>
        <label>2</label>
    </ligand>
</feature>
<evidence type="ECO:0000256" key="9">
    <source>
        <dbReference type="PIRSR" id="PIRSR000898-3"/>
    </source>
</evidence>
<feature type="binding site" evidence="7">
    <location>
        <position position="34"/>
    </location>
    <ligand>
        <name>Fe cation</name>
        <dbReference type="ChEBI" id="CHEBI:24875"/>
        <label>1</label>
    </ligand>
</feature>
<evidence type="ECO:0000259" key="11">
    <source>
        <dbReference type="Pfam" id="PF00149"/>
    </source>
</evidence>
<dbReference type="GO" id="GO:0045453">
    <property type="term" value="P:bone resorption"/>
    <property type="evidence" value="ECO:0007669"/>
    <property type="project" value="TreeGrafter"/>
</dbReference>
<feature type="binding site" evidence="7">
    <location>
        <position position="111"/>
    </location>
    <ligand>
        <name>Fe cation</name>
        <dbReference type="ChEBI" id="CHEBI:24875"/>
        <label>2</label>
    </ligand>
</feature>
<protein>
    <recommendedName>
        <fullName evidence="3 6">Tartrate-resistant acid phosphatase type 5</fullName>
        <ecNumber evidence="2 6">3.1.3.2</ecNumber>
    </recommendedName>
</protein>
<feature type="disulfide bond" evidence="8">
    <location>
        <begin position="162"/>
        <end position="218"/>
    </location>
</feature>
<dbReference type="AlphaFoldDB" id="A0A6P3VFX6"/>
<dbReference type="Pfam" id="PF00149">
    <property type="entry name" value="Metallophos"/>
    <property type="match status" value="1"/>
</dbReference>
<comment type="catalytic activity">
    <reaction evidence="1 6">
        <text>a phosphate monoester + H2O = an alcohol + phosphate</text>
        <dbReference type="Rhea" id="RHEA:15017"/>
        <dbReference type="ChEBI" id="CHEBI:15377"/>
        <dbReference type="ChEBI" id="CHEBI:30879"/>
        <dbReference type="ChEBI" id="CHEBI:43474"/>
        <dbReference type="ChEBI" id="CHEBI:67140"/>
        <dbReference type="EC" id="3.1.3.2"/>
    </reaction>
</comment>
<keyword evidence="7" id="KW-0479">Metal-binding</keyword>
<gene>
    <name evidence="13" type="primary">acp5b</name>
</gene>
<accession>A0A6P3VFX6</accession>
<keyword evidence="4 10" id="KW-0732">Signal</keyword>
<dbReference type="CDD" id="cd07378">
    <property type="entry name" value="MPP_ACP5"/>
    <property type="match status" value="1"/>
</dbReference>
<keyword evidence="8" id="KW-1015">Disulfide bond</keyword>
<evidence type="ECO:0000313" key="13">
    <source>
        <dbReference type="RefSeq" id="XP_012670508.1"/>
    </source>
</evidence>
<feature type="binding site" evidence="7">
    <location>
        <position position="75"/>
    </location>
    <ligand>
        <name>Fe cation</name>
        <dbReference type="ChEBI" id="CHEBI:24875"/>
        <label>1</label>
    </ligand>
</feature>
<feature type="domain" description="Calcineurin-like phosphoesterase" evidence="11">
    <location>
        <begin position="27"/>
        <end position="241"/>
    </location>
</feature>
<sequence length="332" mass="37512">MDRLVLLFCVCLHVPWLHGHPQKQGSLRFVGLGDWGGLPFPPYSTPHQREVARELARVTSSMGLDFVLSLGDNFYFDGVEDVDDPRFKVTFEKVFSHPDFLNVPWHLVAGNHDHRRNVTAQIAYSARSERWHFPELYYELKFKIPNSNVSMTVLMIDTVILCGNTYDKDHPFGPEDPKASDGQLEWIESRLKTAKSEFVVVAGHYPVWSIGHHGPTQCLVERLRPLLKKYSVTVYLCGHDHDIQFNQETDGSAYVVSGSGCVQSSSTHHLETFPSSWQLFSNAINGTSGGFAYFEVTADRMTISFLQTDGKCVYQTSLPKRSTHWTGSSDLP</sequence>
<dbReference type="GeneID" id="105889258"/>
<feature type="binding site" evidence="7">
    <location>
        <position position="72"/>
    </location>
    <ligand>
        <name>Fe cation</name>
        <dbReference type="ChEBI" id="CHEBI:24875"/>
        <label>2</label>
    </ligand>
</feature>
<evidence type="ECO:0000256" key="8">
    <source>
        <dbReference type="PIRSR" id="PIRSR000898-2"/>
    </source>
</evidence>
<dbReference type="PANTHER" id="PTHR10161:SF29">
    <property type="entry name" value="TARTRATE-RESISTANT ACID PHOSPHATASE TYPE 5"/>
    <property type="match status" value="1"/>
</dbReference>
<feature type="glycosylation site" description="N-linked (GlcNAc...) asparagine" evidence="9">
    <location>
        <position position="117"/>
    </location>
</feature>
<dbReference type="InterPro" id="IPR029052">
    <property type="entry name" value="Metallo-depent_PP-like"/>
</dbReference>
<dbReference type="PIRSF" id="PIRSF000898">
    <property type="entry name" value="Acid_Ptase_5"/>
    <property type="match status" value="1"/>
</dbReference>
<proteinExistence type="predicted"/>
<evidence type="ECO:0000256" key="6">
    <source>
        <dbReference type="PIRNR" id="PIRNR000898"/>
    </source>
</evidence>
<dbReference type="CTD" id="436725"/>
<comment type="cofactor">
    <cofactor evidence="7">
        <name>Fe cation</name>
        <dbReference type="ChEBI" id="CHEBI:24875"/>
    </cofactor>
    <text evidence="7">Binds 2 iron ions per subunit.</text>
</comment>
<organism evidence="12 13">
    <name type="scientific">Clupea harengus</name>
    <name type="common">Atlantic herring</name>
    <dbReference type="NCBI Taxonomy" id="7950"/>
    <lineage>
        <taxon>Eukaryota</taxon>
        <taxon>Metazoa</taxon>
        <taxon>Chordata</taxon>
        <taxon>Craniata</taxon>
        <taxon>Vertebrata</taxon>
        <taxon>Euteleostomi</taxon>
        <taxon>Actinopterygii</taxon>
        <taxon>Neopterygii</taxon>
        <taxon>Teleostei</taxon>
        <taxon>Clupei</taxon>
        <taxon>Clupeiformes</taxon>
        <taxon>Clupeoidei</taxon>
        <taxon>Clupeidae</taxon>
        <taxon>Clupea</taxon>
    </lineage>
</organism>
<dbReference type="OrthoDB" id="411211at2759"/>
<dbReference type="FunFam" id="3.60.21.10:FF:000062">
    <property type="entry name" value="Tartrate-resistant acid phosphatase type 5"/>
    <property type="match status" value="1"/>
</dbReference>
<dbReference type="GO" id="GO:0046872">
    <property type="term" value="F:metal ion binding"/>
    <property type="evidence" value="ECO:0007669"/>
    <property type="project" value="UniProtKB-KW"/>
</dbReference>
<evidence type="ECO:0000256" key="5">
    <source>
        <dbReference type="ARBA" id="ARBA00022801"/>
    </source>
</evidence>
<dbReference type="GO" id="GO:0009612">
    <property type="term" value="P:response to mechanical stimulus"/>
    <property type="evidence" value="ECO:0007669"/>
    <property type="project" value="Ensembl"/>
</dbReference>
<reference evidence="13" key="1">
    <citation type="submission" date="2025-08" db="UniProtKB">
        <authorList>
            <consortium name="RefSeq"/>
        </authorList>
    </citation>
    <scope>IDENTIFICATION</scope>
</reference>
<evidence type="ECO:0000256" key="3">
    <source>
        <dbReference type="ARBA" id="ARBA00015822"/>
    </source>
</evidence>
<feature type="binding site" evidence="7">
    <location>
        <position position="72"/>
    </location>
    <ligand>
        <name>Fe cation</name>
        <dbReference type="ChEBI" id="CHEBI:24875"/>
        <label>1</label>
    </ligand>
</feature>
<dbReference type="KEGG" id="char:105889258"/>
<keyword evidence="5 6" id="KW-0378">Hydrolase</keyword>
<dbReference type="InterPro" id="IPR051558">
    <property type="entry name" value="Metallophosphoesterase_PAP"/>
</dbReference>
<evidence type="ECO:0000313" key="12">
    <source>
        <dbReference type="Proteomes" id="UP000515152"/>
    </source>
</evidence>
<evidence type="ECO:0000256" key="1">
    <source>
        <dbReference type="ARBA" id="ARBA00000032"/>
    </source>
</evidence>
<dbReference type="Gene3D" id="3.60.21.10">
    <property type="match status" value="1"/>
</dbReference>